<evidence type="ECO:0000256" key="1">
    <source>
        <dbReference type="ARBA" id="ARBA00004173"/>
    </source>
</evidence>
<keyword evidence="9" id="KW-0732">Signal</keyword>
<dbReference type="InterPro" id="IPR038375">
    <property type="entry name" value="NDUFAF7_sf"/>
</dbReference>
<comment type="caution">
    <text evidence="11">The sequence shown here is derived from an EMBL/GenBank/DDBJ whole genome shotgun (WGS) entry which is preliminary data.</text>
</comment>
<evidence type="ECO:0000256" key="6">
    <source>
        <dbReference type="ARBA" id="ARBA00023128"/>
    </source>
</evidence>
<feature type="region of interest" description="Disordered" evidence="8">
    <location>
        <begin position="560"/>
        <end position="579"/>
    </location>
</feature>
<comment type="subcellular location">
    <subcellularLocation>
        <location evidence="1">Mitochondrion</location>
    </subcellularLocation>
</comment>
<dbReference type="GO" id="GO:0005975">
    <property type="term" value="P:carbohydrate metabolic process"/>
    <property type="evidence" value="ECO:0007669"/>
    <property type="project" value="InterPro"/>
</dbReference>
<sequence length="1019" mass="113875">MRYSALSLAATAASALVFFGLATVDAASCDPAACVHPACVCPSMKPPKGLDPTKVPQFITLTFDDAVQAQTVPITADLMAPHHNPNGCPIKATWFAQTMYSDYSLIQQWYAAGNEVADHTMTHIGTPPLEEIAGNRKAINAFAGIPFNKLAGFRAPFLNYSEATFQILGQEKFLYDSSTNAVPSDAYWPYTLDHGLANDCWNKICEKPISVPGMWEIPMHAIMDGNTTTSIAHSMDVHLDGTADAVGGWLKNNFDRHYNGDRAPFGIYLHPVHVGGAAGLYHDLFTYATAKSDVWFVTNQQLLQWMQNPVPATEMAAQDYMKCTLPAVGKEICNGLDDSNALSIDKGVLENCNFVAGSWSTCYGCPKSTPTPSDPVPLRALAAGLPGARSPVPATCAMEWWDPIAAQCLCTSSNCTFTDTAVPGEKKPDSGSGSAGNGGHSAATSQFAASWTGLGAIAAVAAGLAQLFRVGLFLAHQLSIDHSRNSMVNLMRLSGRLADSAQQRVLRGTAAVHGKATCSSSTTLLLIRRHSALASQAPPVVAPGISSGVLRNHIRHNSARPQELKQQQKHHFHSSVPRRNLIDDPRYSAEKIASRAKYPVITAKDAARKKTMPVEAKMLVRDFIDDSLYHPHYGYFSKQAVIFSPETDFEFEKIKDNMEFLDIIAEKYKEIEDDMDIRDEVARQVWHTPTELFKPWYGYAIAKYIVTEYKLNDYPHKDLIIYEMGAGNGTLMVNILDYIQQFEPSVYERTRYRIIEISRKLAQRQGERQELREVTKRHSCVEVINKSIFEWDTLVPDHCFFVGMEVLDNFSHDLIRYDTVTEEPLQGMVSIDEEGDYTEIYTPVSDPLIQRYLAIRKQTGYRPPVLGKRFLRRLRNRLPFAPNMTGPEFIPTKLLLFLETLKNHFPKHRLLLSDFYTLPEAIKGTDAPVVQTRYSGTMVPCSTYMVMPGMFDIFFPTNFELLRDMYQQVCRPTLGMEKGVKVQTQKEFLERYGDLERTRTYSGENPMLMYYENNKMFLS</sequence>
<evidence type="ECO:0000256" key="7">
    <source>
        <dbReference type="ARBA" id="ARBA00048612"/>
    </source>
</evidence>
<dbReference type="Gene3D" id="3.20.20.370">
    <property type="entry name" value="Glycoside hydrolase/deacetylase"/>
    <property type="match status" value="1"/>
</dbReference>
<dbReference type="InterPro" id="IPR029063">
    <property type="entry name" value="SAM-dependent_MTases_sf"/>
</dbReference>
<evidence type="ECO:0000256" key="8">
    <source>
        <dbReference type="SAM" id="MobiDB-lite"/>
    </source>
</evidence>
<protein>
    <recommendedName>
        <fullName evidence="3">type II protein arginine methyltransferase</fullName>
        <ecNumber evidence="3">2.1.1.320</ecNumber>
    </recommendedName>
</protein>
<dbReference type="PANTHER" id="PTHR45985:SF3">
    <property type="entry name" value="CHITIN DEACETYLASE-LIKE 4"/>
    <property type="match status" value="1"/>
</dbReference>
<evidence type="ECO:0000256" key="5">
    <source>
        <dbReference type="ARBA" id="ARBA00022679"/>
    </source>
</evidence>
<dbReference type="InterPro" id="IPR003788">
    <property type="entry name" value="NDUFAF7"/>
</dbReference>
<keyword evidence="4" id="KW-0489">Methyltransferase</keyword>
<evidence type="ECO:0000313" key="12">
    <source>
        <dbReference type="Proteomes" id="UP000717515"/>
    </source>
</evidence>
<dbReference type="Gene3D" id="3.40.50.12710">
    <property type="match status" value="1"/>
</dbReference>
<evidence type="ECO:0000313" key="11">
    <source>
        <dbReference type="EMBL" id="KAG9320192.1"/>
    </source>
</evidence>
<evidence type="ECO:0000259" key="10">
    <source>
        <dbReference type="Pfam" id="PF01522"/>
    </source>
</evidence>
<organism evidence="11 12">
    <name type="scientific">Mortierella alpina</name>
    <name type="common">Oleaginous fungus</name>
    <name type="synonym">Mortierella renispora</name>
    <dbReference type="NCBI Taxonomy" id="64518"/>
    <lineage>
        <taxon>Eukaryota</taxon>
        <taxon>Fungi</taxon>
        <taxon>Fungi incertae sedis</taxon>
        <taxon>Mucoromycota</taxon>
        <taxon>Mortierellomycotina</taxon>
        <taxon>Mortierellomycetes</taxon>
        <taxon>Mortierellales</taxon>
        <taxon>Mortierellaceae</taxon>
        <taxon>Mortierella</taxon>
    </lineage>
</organism>
<evidence type="ECO:0000256" key="4">
    <source>
        <dbReference type="ARBA" id="ARBA00022603"/>
    </source>
</evidence>
<evidence type="ECO:0000256" key="9">
    <source>
        <dbReference type="SAM" id="SignalP"/>
    </source>
</evidence>
<keyword evidence="6" id="KW-0496">Mitochondrion</keyword>
<dbReference type="PANTHER" id="PTHR45985">
    <property type="match status" value="1"/>
</dbReference>
<dbReference type="EMBL" id="JAIFTL010000317">
    <property type="protein sequence ID" value="KAG9320192.1"/>
    <property type="molecule type" value="Genomic_DNA"/>
</dbReference>
<dbReference type="GO" id="GO:0005739">
    <property type="term" value="C:mitochondrion"/>
    <property type="evidence" value="ECO:0007669"/>
    <property type="project" value="UniProtKB-SubCell"/>
</dbReference>
<feature type="signal peptide" evidence="9">
    <location>
        <begin position="1"/>
        <end position="26"/>
    </location>
</feature>
<dbReference type="EC" id="2.1.1.320" evidence="3"/>
<accession>A0A9P7ZXB2</accession>
<evidence type="ECO:0000256" key="3">
    <source>
        <dbReference type="ARBA" id="ARBA00011935"/>
    </source>
</evidence>
<feature type="chain" id="PRO_5040417966" description="type II protein arginine methyltransferase" evidence="9">
    <location>
        <begin position="27"/>
        <end position="1019"/>
    </location>
</feature>
<dbReference type="InterPro" id="IPR052740">
    <property type="entry name" value="CE4"/>
</dbReference>
<dbReference type="Pfam" id="PF02636">
    <property type="entry name" value="Methyltransf_28"/>
    <property type="match status" value="1"/>
</dbReference>
<evidence type="ECO:0000256" key="2">
    <source>
        <dbReference type="ARBA" id="ARBA00005891"/>
    </source>
</evidence>
<dbReference type="SUPFAM" id="SSF53335">
    <property type="entry name" value="S-adenosyl-L-methionine-dependent methyltransferases"/>
    <property type="match status" value="1"/>
</dbReference>
<comment type="catalytic activity">
    <reaction evidence="7">
        <text>L-arginyl-[protein] + 2 S-adenosyl-L-methionine = N(omega),N(omega)'-dimethyl-L-arginyl-[protein] + 2 S-adenosyl-L-homocysteine + 2 H(+)</text>
        <dbReference type="Rhea" id="RHEA:48108"/>
        <dbReference type="Rhea" id="RHEA-COMP:10532"/>
        <dbReference type="Rhea" id="RHEA-COMP:11992"/>
        <dbReference type="ChEBI" id="CHEBI:15378"/>
        <dbReference type="ChEBI" id="CHEBI:29965"/>
        <dbReference type="ChEBI" id="CHEBI:57856"/>
        <dbReference type="ChEBI" id="CHEBI:59789"/>
        <dbReference type="ChEBI" id="CHEBI:88221"/>
        <dbReference type="EC" id="2.1.1.320"/>
    </reaction>
</comment>
<comment type="similarity">
    <text evidence="2">Belongs to the NDUFAF7 family.</text>
</comment>
<dbReference type="GO" id="GO:0035243">
    <property type="term" value="F:protein-arginine omega-N symmetric methyltransferase activity"/>
    <property type="evidence" value="ECO:0007669"/>
    <property type="project" value="UniProtKB-EC"/>
</dbReference>
<dbReference type="GO" id="GO:0016810">
    <property type="term" value="F:hydrolase activity, acting on carbon-nitrogen (but not peptide) bonds"/>
    <property type="evidence" value="ECO:0007669"/>
    <property type="project" value="InterPro"/>
</dbReference>
<dbReference type="AlphaFoldDB" id="A0A9P7ZXB2"/>
<dbReference type="GO" id="GO:0032259">
    <property type="term" value="P:methylation"/>
    <property type="evidence" value="ECO:0007669"/>
    <property type="project" value="UniProtKB-KW"/>
</dbReference>
<dbReference type="Pfam" id="PF01522">
    <property type="entry name" value="Polysacc_deac_1"/>
    <property type="match status" value="1"/>
</dbReference>
<dbReference type="Proteomes" id="UP000717515">
    <property type="component" value="Unassembled WGS sequence"/>
</dbReference>
<gene>
    <name evidence="11" type="ORF">KVV02_008574</name>
</gene>
<keyword evidence="5" id="KW-0808">Transferase</keyword>
<feature type="domain" description="NodB homology" evidence="10">
    <location>
        <begin position="56"/>
        <end position="168"/>
    </location>
</feature>
<dbReference type="CDD" id="cd10919">
    <property type="entry name" value="CE4_CDA_like"/>
    <property type="match status" value="1"/>
</dbReference>
<dbReference type="SUPFAM" id="SSF88713">
    <property type="entry name" value="Glycoside hydrolase/deacetylase"/>
    <property type="match status" value="1"/>
</dbReference>
<reference evidence="11" key="1">
    <citation type="submission" date="2021-07" db="EMBL/GenBank/DDBJ databases">
        <title>Draft genome of Mortierella alpina, strain LL118, isolated from an aspen leaf litter sample.</title>
        <authorList>
            <person name="Yang S."/>
            <person name="Vinatzer B.A."/>
        </authorList>
    </citation>
    <scope>NUCLEOTIDE SEQUENCE</scope>
    <source>
        <strain evidence="11">LL118</strain>
    </source>
</reference>
<dbReference type="InterPro" id="IPR002509">
    <property type="entry name" value="NODB_dom"/>
</dbReference>
<name>A0A9P7ZXB2_MORAP</name>
<dbReference type="InterPro" id="IPR011330">
    <property type="entry name" value="Glyco_hydro/deAcase_b/a-brl"/>
</dbReference>
<proteinExistence type="inferred from homology"/>